<evidence type="ECO:0000313" key="11">
    <source>
        <dbReference type="Proteomes" id="UP000064967"/>
    </source>
</evidence>
<dbReference type="GO" id="GO:0006813">
    <property type="term" value="P:potassium ion transport"/>
    <property type="evidence" value="ECO:0007669"/>
    <property type="project" value="UniProtKB-KW"/>
</dbReference>
<proteinExistence type="inferred from homology"/>
<feature type="transmembrane region" description="Helical" evidence="8">
    <location>
        <begin position="469"/>
        <end position="490"/>
    </location>
</feature>
<feature type="transmembrane region" description="Helical" evidence="8">
    <location>
        <begin position="6"/>
        <end position="25"/>
    </location>
</feature>
<dbReference type="AlphaFoldDB" id="A0A0K1QBZ6"/>
<evidence type="ECO:0000313" key="10">
    <source>
        <dbReference type="EMBL" id="AKV03264.1"/>
    </source>
</evidence>
<dbReference type="PANTHER" id="PTHR42751">
    <property type="entry name" value="SODIUM/HYDROGEN EXCHANGER FAMILY/TRKA DOMAIN PROTEIN"/>
    <property type="match status" value="1"/>
</dbReference>
<feature type="transmembrane region" description="Helical" evidence="8">
    <location>
        <begin position="149"/>
        <end position="171"/>
    </location>
</feature>
<dbReference type="InterPro" id="IPR036721">
    <property type="entry name" value="RCK_C_sf"/>
</dbReference>
<dbReference type="Gene3D" id="3.30.70.1450">
    <property type="entry name" value="Regulator of K+ conductance, C-terminal domain"/>
    <property type="match status" value="1"/>
</dbReference>
<feature type="transmembrane region" description="Helical" evidence="8">
    <location>
        <begin position="431"/>
        <end position="449"/>
    </location>
</feature>
<dbReference type="EMBL" id="CP012333">
    <property type="protein sequence ID" value="AKV03264.1"/>
    <property type="molecule type" value="Genomic_DNA"/>
</dbReference>
<dbReference type="OrthoDB" id="9781411at2"/>
<keyword evidence="11" id="KW-1185">Reference proteome</keyword>
<evidence type="ECO:0000256" key="2">
    <source>
        <dbReference type="ARBA" id="ARBA00005551"/>
    </source>
</evidence>
<dbReference type="PROSITE" id="PS51202">
    <property type="entry name" value="RCK_C"/>
    <property type="match status" value="1"/>
</dbReference>
<feature type="transmembrane region" description="Helical" evidence="8">
    <location>
        <begin position="91"/>
        <end position="112"/>
    </location>
</feature>
<feature type="transmembrane region" description="Helical" evidence="8">
    <location>
        <begin position="57"/>
        <end position="79"/>
    </location>
</feature>
<feature type="transmembrane region" description="Helical" evidence="8">
    <location>
        <begin position="32"/>
        <end position="51"/>
    </location>
</feature>
<keyword evidence="7 8" id="KW-0472">Membrane</keyword>
<gene>
    <name evidence="10" type="ORF">AKJ09_09927</name>
</gene>
<feature type="transmembrane region" description="Helical" evidence="8">
    <location>
        <begin position="118"/>
        <end position="137"/>
    </location>
</feature>
<feature type="transmembrane region" description="Helical" evidence="8">
    <location>
        <begin position="183"/>
        <end position="204"/>
    </location>
</feature>
<dbReference type="KEGG" id="llu:AKJ09_09927"/>
<feature type="transmembrane region" description="Helical" evidence="8">
    <location>
        <begin position="272"/>
        <end position="290"/>
    </location>
</feature>
<evidence type="ECO:0000256" key="4">
    <source>
        <dbReference type="ARBA" id="ARBA00022538"/>
    </source>
</evidence>
<comment type="subcellular location">
    <subcellularLocation>
        <location evidence="1">Membrane</location>
        <topology evidence="1">Multi-pass membrane protein</topology>
    </subcellularLocation>
</comment>
<dbReference type="GO" id="GO:0016020">
    <property type="term" value="C:membrane"/>
    <property type="evidence" value="ECO:0007669"/>
    <property type="project" value="UniProtKB-SubCell"/>
</dbReference>
<evidence type="ECO:0000256" key="6">
    <source>
        <dbReference type="ARBA" id="ARBA00022989"/>
    </source>
</evidence>
<feature type="transmembrane region" description="Helical" evidence="8">
    <location>
        <begin position="520"/>
        <end position="541"/>
    </location>
</feature>
<keyword evidence="4" id="KW-0630">Potassium</keyword>
<dbReference type="InterPro" id="IPR006037">
    <property type="entry name" value="RCK_C"/>
</dbReference>
<evidence type="ECO:0000259" key="9">
    <source>
        <dbReference type="PROSITE" id="PS51202"/>
    </source>
</evidence>
<dbReference type="SUPFAM" id="SSF116726">
    <property type="entry name" value="TrkA C-terminal domain-like"/>
    <property type="match status" value="1"/>
</dbReference>
<reference evidence="10 11" key="1">
    <citation type="submission" date="2015-08" db="EMBL/GenBank/DDBJ databases">
        <authorList>
            <person name="Babu N.S."/>
            <person name="Beckwith C.J."/>
            <person name="Beseler K.G."/>
            <person name="Brison A."/>
            <person name="Carone J.V."/>
            <person name="Caskin T.P."/>
            <person name="Diamond M."/>
            <person name="Durham M.E."/>
            <person name="Foxe J.M."/>
            <person name="Go M."/>
            <person name="Henderson B.A."/>
            <person name="Jones I.B."/>
            <person name="McGettigan J.A."/>
            <person name="Micheletti S.J."/>
            <person name="Nasrallah M.E."/>
            <person name="Ortiz D."/>
            <person name="Piller C.R."/>
            <person name="Privatt S.R."/>
            <person name="Schneider S.L."/>
            <person name="Sharp S."/>
            <person name="Smith T.C."/>
            <person name="Stanton J.D."/>
            <person name="Ullery H.E."/>
            <person name="Wilson R.J."/>
            <person name="Serrano M.G."/>
            <person name="Buck G."/>
            <person name="Lee V."/>
            <person name="Wang Y."/>
            <person name="Carvalho R."/>
            <person name="Voegtly L."/>
            <person name="Shi R."/>
            <person name="Duckworth R."/>
            <person name="Johnson A."/>
            <person name="Loviza R."/>
            <person name="Walstead R."/>
            <person name="Shah Z."/>
            <person name="Kiflezghi M."/>
            <person name="Wade K."/>
            <person name="Ball S.L."/>
            <person name="Bradley K.W."/>
            <person name="Asai D.J."/>
            <person name="Bowman C.A."/>
            <person name="Russell D.A."/>
            <person name="Pope W.H."/>
            <person name="Jacobs-Sera D."/>
            <person name="Hendrix R.W."/>
            <person name="Hatfull G.F."/>
        </authorList>
    </citation>
    <scope>NUCLEOTIDE SEQUENCE [LARGE SCALE GENOMIC DNA]</scope>
    <source>
        <strain evidence="10 11">DSM 27648</strain>
    </source>
</reference>
<dbReference type="Gene3D" id="1.20.1530.20">
    <property type="match status" value="1"/>
</dbReference>
<dbReference type="GO" id="GO:0008324">
    <property type="term" value="F:monoatomic cation transmembrane transporter activity"/>
    <property type="evidence" value="ECO:0007669"/>
    <property type="project" value="InterPro"/>
</dbReference>
<dbReference type="PANTHER" id="PTHR42751:SF3">
    <property type="entry name" value="SODIUM_GLUTAMATE SYMPORTER"/>
    <property type="match status" value="1"/>
</dbReference>
<dbReference type="Proteomes" id="UP000064967">
    <property type="component" value="Chromosome"/>
</dbReference>
<name>A0A0K1QBZ6_9BACT</name>
<dbReference type="InterPro" id="IPR006153">
    <property type="entry name" value="Cation/H_exchanger_TM"/>
</dbReference>
<evidence type="ECO:0000256" key="3">
    <source>
        <dbReference type="ARBA" id="ARBA00022448"/>
    </source>
</evidence>
<feature type="transmembrane region" description="Helical" evidence="8">
    <location>
        <begin position="356"/>
        <end position="376"/>
    </location>
</feature>
<sequence>MEAGHDFLKALATVLLVAAVTTVLFQRLRQPVVLGYMIAGMVIGPYVPIPLVADPDIIHTLSELGVILLMFSLGLEFSLHKLVEVGPAAGITAVVQSSLMLCLGFEVARLFGWTTREAMFTGAIVAISSTTIIAKAFEEQRIGGSLREIVVGVLIVEDLIAILLMAALTAIGSGGAVSVRELGVTSLHLAIFLAALIVVGILVVPRAIRAIIAMNRPETTLVASIGLCFGVSLLARSFGYSVALGAFISGSLVAESGEQHAIEGLIRPVRDLFAAIFFVSVGMMLDPSILVDHWRAILVLTFIVIVGKVLGVGFGAFLTGHGVQTSIGAGLSLAQIGEFSFIIAGLGISLDATRNFLYPIAIAVSAITTLTTPWLIRAAKPVASFVDHKLPQPLQTFAALYGSWIDRLRSGSANKADRTAGTMIRKLLKQLVVDALLLGAVIVAAYVARPRIVKIEIERLGLPWEFANSIALAFSVLCALPFCIGIARVARRLGILLADLAFPGTATPEGLDLAAAPRRALIVTLQLACVLLVGIPLVTFTQPLLPGFQGALILLIALVLLGIMFWKTTTNLEGHVRAGAEIVAEALTAGTVTTDPGAEDARKKLDQLRSGLGTPVTVIVEGGSPADGHSLAELDLRGLTGATVLAISREDHAIVPSAKELLRQGDVLVVAGSREAVHAAKVLLEGAHGSPRERG</sequence>
<dbReference type="Pfam" id="PF02080">
    <property type="entry name" value="TrkA_C"/>
    <property type="match status" value="1"/>
</dbReference>
<evidence type="ECO:0000256" key="8">
    <source>
        <dbReference type="SAM" id="Phobius"/>
    </source>
</evidence>
<dbReference type="Pfam" id="PF00999">
    <property type="entry name" value="Na_H_Exchanger"/>
    <property type="match status" value="1"/>
</dbReference>
<feature type="transmembrane region" description="Helical" evidence="8">
    <location>
        <begin position="547"/>
        <end position="566"/>
    </location>
</feature>
<evidence type="ECO:0000256" key="5">
    <source>
        <dbReference type="ARBA" id="ARBA00022692"/>
    </source>
</evidence>
<keyword evidence="3" id="KW-0813">Transport</keyword>
<comment type="similarity">
    <text evidence="2">Belongs to the monovalent cation:proton antiporter 2 (CPA2) transporter (TC 2.A.37) family.</text>
</comment>
<feature type="transmembrane region" description="Helical" evidence="8">
    <location>
        <begin position="330"/>
        <end position="350"/>
    </location>
</feature>
<feature type="transmembrane region" description="Helical" evidence="8">
    <location>
        <begin position="296"/>
        <end position="318"/>
    </location>
</feature>
<evidence type="ECO:0000256" key="1">
    <source>
        <dbReference type="ARBA" id="ARBA00004141"/>
    </source>
</evidence>
<keyword evidence="6 8" id="KW-1133">Transmembrane helix</keyword>
<dbReference type="STRING" id="1391654.AKJ09_09927"/>
<dbReference type="PATRIC" id="fig|1391654.3.peg.10054"/>
<keyword evidence="4" id="KW-0406">Ion transport</keyword>
<organism evidence="10 11">
    <name type="scientific">Labilithrix luteola</name>
    <dbReference type="NCBI Taxonomy" id="1391654"/>
    <lineage>
        <taxon>Bacteria</taxon>
        <taxon>Pseudomonadati</taxon>
        <taxon>Myxococcota</taxon>
        <taxon>Polyangia</taxon>
        <taxon>Polyangiales</taxon>
        <taxon>Labilitrichaceae</taxon>
        <taxon>Labilithrix</taxon>
    </lineage>
</organism>
<feature type="domain" description="RCK C-terminal" evidence="9">
    <location>
        <begin position="603"/>
        <end position="686"/>
    </location>
</feature>
<dbReference type="InterPro" id="IPR038770">
    <property type="entry name" value="Na+/solute_symporter_sf"/>
</dbReference>
<accession>A0A0K1QBZ6</accession>
<evidence type="ECO:0000256" key="7">
    <source>
        <dbReference type="ARBA" id="ARBA00023136"/>
    </source>
</evidence>
<keyword evidence="5 8" id="KW-0812">Transmembrane</keyword>
<dbReference type="GO" id="GO:0015297">
    <property type="term" value="F:antiporter activity"/>
    <property type="evidence" value="ECO:0007669"/>
    <property type="project" value="InterPro"/>
</dbReference>
<keyword evidence="4" id="KW-0633">Potassium transport</keyword>
<protein>
    <submittedName>
        <fullName evidence="10">Potassium/proton antiporter ROSB</fullName>
    </submittedName>
</protein>
<dbReference type="GO" id="GO:1902600">
    <property type="term" value="P:proton transmembrane transport"/>
    <property type="evidence" value="ECO:0007669"/>
    <property type="project" value="InterPro"/>
</dbReference>